<evidence type="ECO:0000313" key="2">
    <source>
        <dbReference type="Proteomes" id="UP000217257"/>
    </source>
</evidence>
<dbReference type="KEGG" id="cfus:CYFUS_008540"/>
<dbReference type="EMBL" id="CP022098">
    <property type="protein sequence ID" value="ATB43061.1"/>
    <property type="molecule type" value="Genomic_DNA"/>
</dbReference>
<evidence type="ECO:0000313" key="1">
    <source>
        <dbReference type="EMBL" id="ATB43061.1"/>
    </source>
</evidence>
<dbReference type="AlphaFoldDB" id="A0A250JI38"/>
<evidence type="ECO:0008006" key="3">
    <source>
        <dbReference type="Google" id="ProtNLM"/>
    </source>
</evidence>
<protein>
    <recommendedName>
        <fullName evidence="3">STAS/SEC14 domain-containing protein</fullName>
    </recommendedName>
</protein>
<organism evidence="1 2">
    <name type="scientific">Cystobacter fuscus</name>
    <dbReference type="NCBI Taxonomy" id="43"/>
    <lineage>
        <taxon>Bacteria</taxon>
        <taxon>Pseudomonadati</taxon>
        <taxon>Myxococcota</taxon>
        <taxon>Myxococcia</taxon>
        <taxon>Myxococcales</taxon>
        <taxon>Cystobacterineae</taxon>
        <taxon>Archangiaceae</taxon>
        <taxon>Cystobacter</taxon>
    </lineage>
</organism>
<proteinExistence type="predicted"/>
<reference evidence="1 2" key="1">
    <citation type="submission" date="2017-06" db="EMBL/GenBank/DDBJ databases">
        <title>Sequencing and comparative analysis of myxobacterial genomes.</title>
        <authorList>
            <person name="Rupp O."/>
            <person name="Goesmann A."/>
            <person name="Sogaard-Andersen L."/>
        </authorList>
    </citation>
    <scope>NUCLEOTIDE SEQUENCE [LARGE SCALE GENOMIC DNA]</scope>
    <source>
        <strain evidence="1 2">DSM 52655</strain>
    </source>
</reference>
<dbReference type="Proteomes" id="UP000217257">
    <property type="component" value="Chromosome"/>
</dbReference>
<name>A0A250JI38_9BACT</name>
<sequence length="194" mass="22068">MVRCVIMMHYRPPPGAMERSVSGVEQPPPGTMAGGYHFPRMGSPTSILMDDSLWPLLRVTFPRVITNAQNEELFARTLSYLRRGERFVSLVDIRQLQSLTFEQREQQWLFLRQQTVLMRQWSMGIVALINSPTLALMARVIVHRIKPSVVPYSIQASWPSAVSWAADRLNNNGLSEHAQRVRLRLGSSPEGNAR</sequence>
<gene>
    <name evidence="1" type="ORF">CYFUS_008540</name>
</gene>
<accession>A0A250JI38</accession>